<organism evidence="2 3">
    <name type="scientific">Streptomyces capitiformicae</name>
    <dbReference type="NCBI Taxonomy" id="2014920"/>
    <lineage>
        <taxon>Bacteria</taxon>
        <taxon>Bacillati</taxon>
        <taxon>Actinomycetota</taxon>
        <taxon>Actinomycetes</taxon>
        <taxon>Kitasatosporales</taxon>
        <taxon>Streptomycetaceae</taxon>
        <taxon>Streptomyces</taxon>
    </lineage>
</organism>
<accession>A0A918ZFB3</accession>
<proteinExistence type="predicted"/>
<dbReference type="Gene3D" id="3.90.79.40">
    <property type="entry name" value="EvaA sugar 2,3-dehydratase subunit"/>
    <property type="match status" value="2"/>
</dbReference>
<reference evidence="2" key="2">
    <citation type="submission" date="2020-09" db="EMBL/GenBank/DDBJ databases">
        <authorList>
            <person name="Sun Q."/>
            <person name="Zhou Y."/>
        </authorList>
    </citation>
    <scope>NUCLEOTIDE SEQUENCE</scope>
    <source>
        <strain evidence="2">CGMCC 4.7403</strain>
    </source>
</reference>
<feature type="domain" description="dTDP-4-dehydro-6-deoxy-alpha-D-glucopyranose 2,3-dehydratase" evidence="1">
    <location>
        <begin position="279"/>
        <end position="481"/>
    </location>
</feature>
<sequence length="484" mass="53474">MPSSEWPPVVREWPDATVRPSTTVGPSTTLPAGEDRLAGFQRWFGERARVNHMDIGRVPLHGMTGWLGEPGTGNLCHTSGRFYSVEGLQVQTDGEWNPQWTQPVIVQPEMGVLGLLVKEVGGTLHCLMQAKVEPGNMGGLQLSPTVQATRSNFTGVHGGRAVKYVEYFTEAGHGRVVADSLQSEQGSWFLGKRNRNIIVQVFDEIPVEDDFRWLTLDEIGELLRWDNLVNMDSRTVLSCLPPALVARAREGRPSPDDDFGAAVRASFAGVGRPVLTSGEVLSRLTDARTRHRLVRRRVPLDRVRDDGWQVSEDEIARPDGKYFRIIGVEVQAGRREVASWAQPLLAPTGQGTITLAVRRLGDVLHALVRCRAQAGTLNVAELGPTVQHLPANYAGLPEAGRPPELEQLVPGKVLTRFDAVHSEEGGRFHHAVNRYRVVEAIDGELLDPPTDFMWVTLAQLADLLRHSNYLNVELRSLIACLHTL</sequence>
<protein>
    <submittedName>
        <fullName evidence="2">NDP-hexose 2,3-dehydratase</fullName>
    </submittedName>
</protein>
<dbReference type="InterPro" id="IPR005212">
    <property type="entry name" value="EvaA-like"/>
</dbReference>
<dbReference type="EMBL" id="BNAT01000032">
    <property type="protein sequence ID" value="GHE48410.1"/>
    <property type="molecule type" value="Genomic_DNA"/>
</dbReference>
<evidence type="ECO:0000259" key="1">
    <source>
        <dbReference type="Pfam" id="PF03559"/>
    </source>
</evidence>
<feature type="domain" description="dTDP-4-dehydro-6-deoxy-alpha-D-glucopyranose 2,3-dehydratase" evidence="1">
    <location>
        <begin position="39"/>
        <end position="240"/>
    </location>
</feature>
<reference evidence="2" key="1">
    <citation type="journal article" date="2014" name="Int. J. Syst. Evol. Microbiol.">
        <title>Complete genome sequence of Corynebacterium casei LMG S-19264T (=DSM 44701T), isolated from a smear-ripened cheese.</title>
        <authorList>
            <consortium name="US DOE Joint Genome Institute (JGI-PGF)"/>
            <person name="Walter F."/>
            <person name="Albersmeier A."/>
            <person name="Kalinowski J."/>
            <person name="Ruckert C."/>
        </authorList>
    </citation>
    <scope>NUCLEOTIDE SEQUENCE</scope>
    <source>
        <strain evidence="2">CGMCC 4.7403</strain>
    </source>
</reference>
<evidence type="ECO:0000313" key="3">
    <source>
        <dbReference type="Proteomes" id="UP000603227"/>
    </source>
</evidence>
<dbReference type="GO" id="GO:0016829">
    <property type="term" value="F:lyase activity"/>
    <property type="evidence" value="ECO:0007669"/>
    <property type="project" value="InterPro"/>
</dbReference>
<dbReference type="InterPro" id="IPR038153">
    <property type="entry name" value="EvaA-like_sf"/>
</dbReference>
<evidence type="ECO:0000313" key="2">
    <source>
        <dbReference type="EMBL" id="GHE48410.1"/>
    </source>
</evidence>
<name>A0A918ZFB3_9ACTN</name>
<keyword evidence="3" id="KW-1185">Reference proteome</keyword>
<dbReference type="AlphaFoldDB" id="A0A918ZFB3"/>
<dbReference type="Pfam" id="PF03559">
    <property type="entry name" value="Hexose_dehydrat"/>
    <property type="match status" value="2"/>
</dbReference>
<gene>
    <name evidence="2" type="ORF">GCM10017771_69550</name>
</gene>
<comment type="caution">
    <text evidence="2">The sequence shown here is derived from an EMBL/GenBank/DDBJ whole genome shotgun (WGS) entry which is preliminary data.</text>
</comment>
<dbReference type="Proteomes" id="UP000603227">
    <property type="component" value="Unassembled WGS sequence"/>
</dbReference>
<dbReference type="RefSeq" id="WP_189786411.1">
    <property type="nucleotide sequence ID" value="NZ_BNAT01000032.1"/>
</dbReference>